<reference evidence="12 13" key="1">
    <citation type="submission" date="2014-08" db="EMBL/GenBank/DDBJ databases">
        <title>Complete genome sequence of Corynebacterium sphenisci CECT 5990(T) (=DSM 44792(T)), isolated from healthy wild penguins.</title>
        <authorList>
            <person name="Ruckert C."/>
            <person name="Albersmeier A."/>
            <person name="Winkler A."/>
            <person name="Kalinowski J."/>
        </authorList>
    </citation>
    <scope>NUCLEOTIDE SEQUENCE [LARGE SCALE GENOMIC DNA]</scope>
    <source>
        <strain evidence="12 13">DSM 44792</strain>
    </source>
</reference>
<evidence type="ECO:0000256" key="3">
    <source>
        <dbReference type="ARBA" id="ARBA00022475"/>
    </source>
</evidence>
<dbReference type="KEGG" id="csph:CSPHI_06105"/>
<evidence type="ECO:0000256" key="5">
    <source>
        <dbReference type="ARBA" id="ARBA00022927"/>
    </source>
</evidence>
<evidence type="ECO:0000256" key="8">
    <source>
        <dbReference type="ARBA" id="ARBA00023136"/>
    </source>
</evidence>
<comment type="function">
    <text evidence="9">Part of the Sec protein translocase complex. Interacts with the SecYEG preprotein conducting channel. SecDF uses the proton motive force (PMF) to complete protein translocation after the ATP-dependent function of SecA.</text>
</comment>
<dbReference type="GO" id="GO:0006605">
    <property type="term" value="P:protein targeting"/>
    <property type="evidence" value="ECO:0007669"/>
    <property type="project" value="UniProtKB-UniRule"/>
</dbReference>
<dbReference type="Gene3D" id="1.20.1640.10">
    <property type="entry name" value="Multidrug efflux transporter AcrB transmembrane domain"/>
    <property type="match status" value="1"/>
</dbReference>
<evidence type="ECO:0000256" key="10">
    <source>
        <dbReference type="SAM" id="MobiDB-lite"/>
    </source>
</evidence>
<keyword evidence="13" id="KW-1185">Reference proteome</keyword>
<dbReference type="InterPro" id="IPR022646">
    <property type="entry name" value="SecD/SecF_CS"/>
</dbReference>
<dbReference type="GO" id="GO:0043952">
    <property type="term" value="P:protein transport by the Sec complex"/>
    <property type="evidence" value="ECO:0007669"/>
    <property type="project" value="UniProtKB-UniRule"/>
</dbReference>
<dbReference type="HAMAP" id="MF_01464_B">
    <property type="entry name" value="SecF_B"/>
    <property type="match status" value="1"/>
</dbReference>
<gene>
    <name evidence="9" type="primary">secF</name>
    <name evidence="12" type="ORF">CSPHI_06105</name>
</gene>
<dbReference type="Pfam" id="PF02355">
    <property type="entry name" value="SecD_SecF_C"/>
    <property type="match status" value="1"/>
</dbReference>
<sequence length="378" mass="39311">MRGRQAGGVLTRLYTGAGGVDIVGRSRRWFTIAAAVIVIALAAIAIRGFSLGIDFEGGTRMTMPAGQVAEEAAEEVFTDATGVVPEQVQIIGSGEGRVLEITSTRLSEAEIGDAREALFEEFSPVDATGAPSPDTIGDSTVSESWGSSITERMLIAAVVFLVLVFGYITLRFERDMAIAAIAGLLVDGVVILGCYSLTGLQVSPATVIGLLTVLSFSLYDTVVVFDKVEENTAGFAGSTRRSYPELVNLAVNQSIMRSINTTVSTLLPVAALLLIAVWALGVSTLADLAVIQFIGIIEGTFSSIFLAAPILVALKSRQRKYREHATRVAAARAGEDPDAAESAAAAEAAPAAGAPRAGIDPAPGAGESGPLTWRPGGR</sequence>
<dbReference type="InterPro" id="IPR022813">
    <property type="entry name" value="SecD/SecF_arch_bac"/>
</dbReference>
<dbReference type="PANTHER" id="PTHR30081">
    <property type="entry name" value="PROTEIN-EXPORT MEMBRANE PROTEIN SEC"/>
    <property type="match status" value="1"/>
</dbReference>
<feature type="transmembrane region" description="Helical" evidence="9">
    <location>
        <begin position="289"/>
        <end position="314"/>
    </location>
</feature>
<dbReference type="InterPro" id="IPR048634">
    <property type="entry name" value="SecD_SecF_C"/>
</dbReference>
<accession>A0A1L7CY06</accession>
<comment type="subunit">
    <text evidence="9">Forms a complex with SecD. Part of the essential Sec protein translocation apparatus which comprises SecA, SecYEG and auxiliary proteins SecDF. Other proteins may also be involved.</text>
</comment>
<evidence type="ECO:0000256" key="7">
    <source>
        <dbReference type="ARBA" id="ARBA00023010"/>
    </source>
</evidence>
<keyword evidence="3 9" id="KW-1003">Cell membrane</keyword>
<evidence type="ECO:0000256" key="9">
    <source>
        <dbReference type="HAMAP-Rule" id="MF_01464"/>
    </source>
</evidence>
<dbReference type="NCBIfam" id="TIGR00966">
    <property type="entry name" value="transloc_SecF"/>
    <property type="match status" value="1"/>
</dbReference>
<comment type="similarity">
    <text evidence="9">Belongs to the SecD/SecF family. SecF subfamily.</text>
</comment>
<feature type="transmembrane region" description="Helical" evidence="9">
    <location>
        <begin position="153"/>
        <end position="170"/>
    </location>
</feature>
<feature type="transmembrane region" description="Helical" evidence="9">
    <location>
        <begin position="177"/>
        <end position="198"/>
    </location>
</feature>
<evidence type="ECO:0000256" key="2">
    <source>
        <dbReference type="ARBA" id="ARBA00022448"/>
    </source>
</evidence>
<evidence type="ECO:0000256" key="1">
    <source>
        <dbReference type="ARBA" id="ARBA00004651"/>
    </source>
</evidence>
<name>A0A1L7CY06_9CORY</name>
<keyword evidence="2 9" id="KW-0813">Transport</keyword>
<evidence type="ECO:0000313" key="13">
    <source>
        <dbReference type="Proteomes" id="UP000185469"/>
    </source>
</evidence>
<dbReference type="PRINTS" id="PR01755">
    <property type="entry name" value="SECFTRNLCASE"/>
</dbReference>
<organism evidence="12 13">
    <name type="scientific">Corynebacterium sphenisci DSM 44792</name>
    <dbReference type="NCBI Taxonomy" id="1437874"/>
    <lineage>
        <taxon>Bacteria</taxon>
        <taxon>Bacillati</taxon>
        <taxon>Actinomycetota</taxon>
        <taxon>Actinomycetes</taxon>
        <taxon>Mycobacteriales</taxon>
        <taxon>Corynebacteriaceae</taxon>
        <taxon>Corynebacterium</taxon>
    </lineage>
</organism>
<dbReference type="STRING" id="1437874.CSPHI_06105"/>
<dbReference type="Proteomes" id="UP000185469">
    <property type="component" value="Chromosome"/>
</dbReference>
<proteinExistence type="inferred from homology"/>
<dbReference type="AlphaFoldDB" id="A0A1L7CY06"/>
<keyword evidence="6 9" id="KW-1133">Transmembrane helix</keyword>
<feature type="transmembrane region" description="Helical" evidence="9">
    <location>
        <begin position="204"/>
        <end position="225"/>
    </location>
</feature>
<dbReference type="Pfam" id="PF07549">
    <property type="entry name" value="Sec_GG"/>
    <property type="match status" value="1"/>
</dbReference>
<protein>
    <recommendedName>
        <fullName evidence="9">Protein-export membrane protein SecF</fullName>
    </recommendedName>
</protein>
<comment type="subcellular location">
    <subcellularLocation>
        <location evidence="1 9">Cell membrane</location>
        <topology evidence="1 9">Multi-pass membrane protein</topology>
    </subcellularLocation>
</comment>
<keyword evidence="8 9" id="KW-0472">Membrane</keyword>
<keyword evidence="5 9" id="KW-0653">Protein transport</keyword>
<feature type="transmembrane region" description="Helical" evidence="9">
    <location>
        <begin position="29"/>
        <end position="53"/>
    </location>
</feature>
<feature type="domain" description="Protein export membrane protein SecD/SecF C-terminal" evidence="11">
    <location>
        <begin position="133"/>
        <end position="316"/>
    </location>
</feature>
<dbReference type="InterPro" id="IPR005665">
    <property type="entry name" value="SecF_bac"/>
</dbReference>
<evidence type="ECO:0000313" key="12">
    <source>
        <dbReference type="EMBL" id="APT90683.1"/>
    </source>
</evidence>
<keyword evidence="4 9" id="KW-0812">Transmembrane</keyword>
<evidence type="ECO:0000256" key="6">
    <source>
        <dbReference type="ARBA" id="ARBA00022989"/>
    </source>
</evidence>
<dbReference type="GO" id="GO:0065002">
    <property type="term" value="P:intracellular protein transmembrane transport"/>
    <property type="evidence" value="ECO:0007669"/>
    <property type="project" value="UniProtKB-UniRule"/>
</dbReference>
<dbReference type="PANTHER" id="PTHR30081:SF8">
    <property type="entry name" value="PROTEIN TRANSLOCASE SUBUNIT SECF"/>
    <property type="match status" value="1"/>
</dbReference>
<feature type="transmembrane region" description="Helical" evidence="9">
    <location>
        <begin position="263"/>
        <end position="283"/>
    </location>
</feature>
<evidence type="ECO:0000259" key="11">
    <source>
        <dbReference type="Pfam" id="PF02355"/>
    </source>
</evidence>
<feature type="compositionally biased region" description="Low complexity" evidence="10">
    <location>
        <begin position="340"/>
        <end position="365"/>
    </location>
</feature>
<dbReference type="SUPFAM" id="SSF82866">
    <property type="entry name" value="Multidrug efflux transporter AcrB transmembrane domain"/>
    <property type="match status" value="1"/>
</dbReference>
<dbReference type="InterPro" id="IPR022645">
    <property type="entry name" value="SecD/SecF_bac"/>
</dbReference>
<feature type="region of interest" description="Disordered" evidence="10">
    <location>
        <begin position="331"/>
        <end position="378"/>
    </location>
</feature>
<keyword evidence="7 9" id="KW-0811">Translocation</keyword>
<dbReference type="GO" id="GO:0015450">
    <property type="term" value="F:protein-transporting ATPase activity"/>
    <property type="evidence" value="ECO:0007669"/>
    <property type="project" value="InterPro"/>
</dbReference>
<dbReference type="GO" id="GO:0005886">
    <property type="term" value="C:plasma membrane"/>
    <property type="evidence" value="ECO:0007669"/>
    <property type="project" value="UniProtKB-SubCell"/>
</dbReference>
<dbReference type="EMBL" id="CP009248">
    <property type="protein sequence ID" value="APT90683.1"/>
    <property type="molecule type" value="Genomic_DNA"/>
</dbReference>
<evidence type="ECO:0000256" key="4">
    <source>
        <dbReference type="ARBA" id="ARBA00022692"/>
    </source>
</evidence>